<dbReference type="STRING" id="760192.Halhy_4851"/>
<dbReference type="Proteomes" id="UP000008461">
    <property type="component" value="Chromosome"/>
</dbReference>
<evidence type="ECO:0008006" key="4">
    <source>
        <dbReference type="Google" id="ProtNLM"/>
    </source>
</evidence>
<evidence type="ECO:0000256" key="1">
    <source>
        <dbReference type="SAM" id="SignalP"/>
    </source>
</evidence>
<dbReference type="EMBL" id="CP002691">
    <property type="protein sequence ID" value="AEE52683.1"/>
    <property type="molecule type" value="Genomic_DNA"/>
</dbReference>
<evidence type="ECO:0000313" key="2">
    <source>
        <dbReference type="EMBL" id="AEE52683.1"/>
    </source>
</evidence>
<dbReference type="KEGG" id="hhy:Halhy_4851"/>
<dbReference type="AlphaFoldDB" id="F4KYZ6"/>
<feature type="signal peptide" evidence="1">
    <location>
        <begin position="1"/>
        <end position="19"/>
    </location>
</feature>
<reference evidence="2 3" key="1">
    <citation type="journal article" date="2011" name="Stand. Genomic Sci.">
        <title>Complete genome sequence of Haliscomenobacter hydrossis type strain (O).</title>
        <authorList>
            <consortium name="US DOE Joint Genome Institute (JGI-PGF)"/>
            <person name="Daligault H."/>
            <person name="Lapidus A."/>
            <person name="Zeytun A."/>
            <person name="Nolan M."/>
            <person name="Lucas S."/>
            <person name="Del Rio T.G."/>
            <person name="Tice H."/>
            <person name="Cheng J.F."/>
            <person name="Tapia R."/>
            <person name="Han C."/>
            <person name="Goodwin L."/>
            <person name="Pitluck S."/>
            <person name="Liolios K."/>
            <person name="Pagani I."/>
            <person name="Ivanova N."/>
            <person name="Huntemann M."/>
            <person name="Mavromatis K."/>
            <person name="Mikhailova N."/>
            <person name="Pati A."/>
            <person name="Chen A."/>
            <person name="Palaniappan K."/>
            <person name="Land M."/>
            <person name="Hauser L."/>
            <person name="Brambilla E.M."/>
            <person name="Rohde M."/>
            <person name="Verbarg S."/>
            <person name="Goker M."/>
            <person name="Bristow J."/>
            <person name="Eisen J.A."/>
            <person name="Markowitz V."/>
            <person name="Hugenholtz P."/>
            <person name="Kyrpides N.C."/>
            <person name="Klenk H.P."/>
            <person name="Woyke T."/>
        </authorList>
    </citation>
    <scope>NUCLEOTIDE SEQUENCE [LARGE SCALE GENOMIC DNA]</scope>
    <source>
        <strain evidence="3">ATCC 27775 / DSM 1100 / LMG 10767 / O</strain>
    </source>
</reference>
<dbReference type="HOGENOM" id="CLU_024854_0_0_10"/>
<dbReference type="eggNOG" id="COG1555">
    <property type="taxonomic scope" value="Bacteria"/>
</dbReference>
<organism evidence="2 3">
    <name type="scientific">Haliscomenobacter hydrossis (strain ATCC 27775 / DSM 1100 / LMG 10767 / O)</name>
    <dbReference type="NCBI Taxonomy" id="760192"/>
    <lineage>
        <taxon>Bacteria</taxon>
        <taxon>Pseudomonadati</taxon>
        <taxon>Bacteroidota</taxon>
        <taxon>Saprospiria</taxon>
        <taxon>Saprospirales</taxon>
        <taxon>Haliscomenobacteraceae</taxon>
        <taxon>Haliscomenobacter</taxon>
    </lineage>
</organism>
<feature type="chain" id="PRO_5003317308" description="Helix-hairpin-helix motif protein" evidence="1">
    <location>
        <begin position="20"/>
        <end position="692"/>
    </location>
</feature>
<keyword evidence="3" id="KW-1185">Reference proteome</keyword>
<dbReference type="InterPro" id="IPR010994">
    <property type="entry name" value="RuvA_2-like"/>
</dbReference>
<reference key="2">
    <citation type="submission" date="2011-04" db="EMBL/GenBank/DDBJ databases">
        <title>Complete sequence of chromosome of Haliscomenobacter hydrossis DSM 1100.</title>
        <authorList>
            <consortium name="US DOE Joint Genome Institute (JGI-PGF)"/>
            <person name="Lucas S."/>
            <person name="Han J."/>
            <person name="Lapidus A."/>
            <person name="Bruce D."/>
            <person name="Goodwin L."/>
            <person name="Pitluck S."/>
            <person name="Peters L."/>
            <person name="Kyrpides N."/>
            <person name="Mavromatis K."/>
            <person name="Ivanova N."/>
            <person name="Ovchinnikova G."/>
            <person name="Pagani I."/>
            <person name="Daligault H."/>
            <person name="Detter J.C."/>
            <person name="Han C."/>
            <person name="Land M."/>
            <person name="Hauser L."/>
            <person name="Markowitz V."/>
            <person name="Cheng J.-F."/>
            <person name="Hugenholtz P."/>
            <person name="Woyke T."/>
            <person name="Wu D."/>
            <person name="Verbarg S."/>
            <person name="Frueling A."/>
            <person name="Brambilla E."/>
            <person name="Klenk H.-P."/>
            <person name="Eisen J.A."/>
        </authorList>
    </citation>
    <scope>NUCLEOTIDE SEQUENCE</scope>
    <source>
        <strain>DSM 1100</strain>
    </source>
</reference>
<dbReference type="SUPFAM" id="SSF47781">
    <property type="entry name" value="RuvA domain 2-like"/>
    <property type="match status" value="1"/>
</dbReference>
<sequence>MRRTITLFILLGSVGLLRAQQPDSTVADPIPTDLLEDFLQNSGAESGDFDLNGQFDLLAAFQKRPLNINRCDEADLRELGLLNDIQINNLMQYRNVAGPFLALYELQVIPGFDLPLIRRILPYLSTGGDLDDFQASLLEMISDGRNEVQLRWSRVLEEQAGYAQPESAQSYLGDPNQLFLRWRHTYYNRLSLGITAEKDRGEAFFKGNNSKGFDFYSAHFFLNNYRKKLKSLALGDFNASFGQGLILFSGFSTGKSAYSTLVKRNARNLRPYASANEANYLRGAGITYALNSNLDLTAFVSSRLRDGNLTGLDTLDEEVANFSSFIDAGFHRTAREIEDKNSVRQNLGGLSLQYQNGGYRLGLNNVYHRFDKALTLTPQPYNRFFFQGQSLFNSSLDYSARWGNVNAFGETAWSDNGAVATINGLLMTLDRRVDAALVYRHYPRNYQALGASAFGETDGGRNEEGLYMGLELRPRTGWTVNAYYDVWRHPWLRFQADAPSRGTEWRLRLTYEKRRRMRAFVELRQENKEENSFENATAYNFLTPTRLLQLRTYVSNQVSKALELRTRADWGYWDDGVGPQEFGFAVVQDVIVHPIGFPLSFSTRFALFDTDSYNVRFYYYENDLLNTFSIPPYYNRGSRFYFNLRYRPVSALTIEARFAQTFWSNQTEIGTGLEAINGQVRTQVSAQVKYVF</sequence>
<accession>F4KYZ6</accession>
<proteinExistence type="predicted"/>
<protein>
    <recommendedName>
        <fullName evidence="4">Helix-hairpin-helix motif protein</fullName>
    </recommendedName>
</protein>
<gene>
    <name evidence="2" type="ordered locus">Halhy_4851</name>
</gene>
<dbReference type="RefSeq" id="WP_013767220.1">
    <property type="nucleotide sequence ID" value="NC_015510.1"/>
</dbReference>
<evidence type="ECO:0000313" key="3">
    <source>
        <dbReference type="Proteomes" id="UP000008461"/>
    </source>
</evidence>
<name>F4KYZ6_HALH1</name>
<keyword evidence="1" id="KW-0732">Signal</keyword>